<dbReference type="Pfam" id="PF02770">
    <property type="entry name" value="Acyl-CoA_dh_M"/>
    <property type="match status" value="1"/>
</dbReference>
<name>A0A149PDJ8_9BURK</name>
<keyword evidence="3" id="KW-0285">Flavoprotein</keyword>
<keyword evidence="4" id="KW-0274">FAD</keyword>
<comment type="cofactor">
    <cofactor evidence="1">
        <name>FAD</name>
        <dbReference type="ChEBI" id="CHEBI:57692"/>
    </cofactor>
</comment>
<evidence type="ECO:0000259" key="8">
    <source>
        <dbReference type="Pfam" id="PF02771"/>
    </source>
</evidence>
<dbReference type="InterPro" id="IPR006091">
    <property type="entry name" value="Acyl-CoA_Oxase/DH_mid-dom"/>
</dbReference>
<dbReference type="CDD" id="cd00567">
    <property type="entry name" value="ACAD"/>
    <property type="match status" value="1"/>
</dbReference>
<dbReference type="InterPro" id="IPR046373">
    <property type="entry name" value="Acyl-CoA_Oxase/DH_mid-dom_sf"/>
</dbReference>
<feature type="domain" description="Acyl-CoA oxidase/dehydrogenase middle" evidence="7">
    <location>
        <begin position="123"/>
        <end position="208"/>
    </location>
</feature>
<gene>
    <name evidence="9" type="ORF">CI15_27940</name>
</gene>
<sequence>MNFNLNSEQQMLQDSVQRFVERDYGFEARRALIASGSKCGTPHWNTFAENGWLAAALPEAYGGLGGTVIETALIAQVLGRALVIEPYMGCAVLGAQTIAAAGTSEQCERLLPALAEGTRRIALAYSEAHSRGLPEHLRTRAESTGNGYRLSGRKTLVAGGAHADAFVVSAMTQDGGLTLFVVDADAPGLTRRALPLHDGSWAAELTLDGVTLPVGALLGEPGRGLPALQQALAHATATLCAELVGGMERAIELTADYLKVRKQFGVPLGSFQALQHRLADMAAELEIARSMLYALLASIMNDEAARRDYVVSQTKSLVVRAAKFVCGQAIQLHGGIGVTDEYQIGHYFKRAIVADAMLGGSDRHDARCVDYLRRALTQGDVSQ</sequence>
<dbReference type="GO" id="GO:0050660">
    <property type="term" value="F:flavin adenine dinucleotide binding"/>
    <property type="evidence" value="ECO:0007669"/>
    <property type="project" value="InterPro"/>
</dbReference>
<evidence type="ECO:0000256" key="5">
    <source>
        <dbReference type="ARBA" id="ARBA00023002"/>
    </source>
</evidence>
<dbReference type="Gene3D" id="1.10.540.10">
    <property type="entry name" value="Acyl-CoA dehydrogenase/oxidase, N-terminal domain"/>
    <property type="match status" value="1"/>
</dbReference>
<evidence type="ECO:0000259" key="6">
    <source>
        <dbReference type="Pfam" id="PF00441"/>
    </source>
</evidence>
<comment type="similarity">
    <text evidence="2">Belongs to the acyl-CoA dehydrogenase family.</text>
</comment>
<dbReference type="InterPro" id="IPR009075">
    <property type="entry name" value="AcylCo_DH/oxidase_C"/>
</dbReference>
<evidence type="ECO:0000256" key="2">
    <source>
        <dbReference type="ARBA" id="ARBA00009347"/>
    </source>
</evidence>
<dbReference type="SUPFAM" id="SSF47203">
    <property type="entry name" value="Acyl-CoA dehydrogenase C-terminal domain-like"/>
    <property type="match status" value="1"/>
</dbReference>
<evidence type="ECO:0000256" key="3">
    <source>
        <dbReference type="ARBA" id="ARBA00022630"/>
    </source>
</evidence>
<protein>
    <submittedName>
        <fullName evidence="9">Acyl-CoA dehydrogenase</fullName>
    </submittedName>
</protein>
<organism evidence="9 10">
    <name type="scientific">Paraburkholderia monticola</name>
    <dbReference type="NCBI Taxonomy" id="1399968"/>
    <lineage>
        <taxon>Bacteria</taxon>
        <taxon>Pseudomonadati</taxon>
        <taxon>Pseudomonadota</taxon>
        <taxon>Betaproteobacteria</taxon>
        <taxon>Burkholderiales</taxon>
        <taxon>Burkholderiaceae</taxon>
        <taxon>Paraburkholderia</taxon>
    </lineage>
</organism>
<dbReference type="STRING" id="1399968.CI15_27940"/>
<dbReference type="SUPFAM" id="SSF56645">
    <property type="entry name" value="Acyl-CoA dehydrogenase NM domain-like"/>
    <property type="match status" value="1"/>
</dbReference>
<evidence type="ECO:0000313" key="9">
    <source>
        <dbReference type="EMBL" id="KXU82956.1"/>
    </source>
</evidence>
<dbReference type="EMBL" id="LRBG01000038">
    <property type="protein sequence ID" value="KXU82956.1"/>
    <property type="molecule type" value="Genomic_DNA"/>
</dbReference>
<evidence type="ECO:0000259" key="7">
    <source>
        <dbReference type="Pfam" id="PF02770"/>
    </source>
</evidence>
<dbReference type="InterPro" id="IPR009100">
    <property type="entry name" value="AcylCoA_DH/oxidase_NM_dom_sf"/>
</dbReference>
<proteinExistence type="inferred from homology"/>
<dbReference type="InterPro" id="IPR036250">
    <property type="entry name" value="AcylCo_DH-like_C"/>
</dbReference>
<dbReference type="Gene3D" id="2.40.110.10">
    <property type="entry name" value="Butyryl-CoA Dehydrogenase, subunit A, domain 2"/>
    <property type="match status" value="1"/>
</dbReference>
<keyword evidence="5" id="KW-0560">Oxidoreductase</keyword>
<evidence type="ECO:0000256" key="1">
    <source>
        <dbReference type="ARBA" id="ARBA00001974"/>
    </source>
</evidence>
<dbReference type="Pfam" id="PF02771">
    <property type="entry name" value="Acyl-CoA_dh_N"/>
    <property type="match status" value="1"/>
</dbReference>
<dbReference type="Proteomes" id="UP000075613">
    <property type="component" value="Unassembled WGS sequence"/>
</dbReference>
<dbReference type="GO" id="GO:0003995">
    <property type="term" value="F:acyl-CoA dehydrogenase activity"/>
    <property type="evidence" value="ECO:0007669"/>
    <property type="project" value="TreeGrafter"/>
</dbReference>
<reference evidence="9 10" key="1">
    <citation type="journal article" date="2015" name="Int. J. Syst. Evol. Microbiol.">
        <title>Burkholderia monticola sp. nov., isolated from mountain soil.</title>
        <authorList>
            <person name="Baek I."/>
            <person name="Seo B."/>
            <person name="Lee I."/>
            <person name="Yi H."/>
            <person name="Chun J."/>
        </authorList>
    </citation>
    <scope>NUCLEOTIDE SEQUENCE [LARGE SCALE GENOMIC DNA]</scope>
    <source>
        <strain evidence="9 10">JC2948</strain>
    </source>
</reference>
<dbReference type="PANTHER" id="PTHR43884:SF20">
    <property type="entry name" value="ACYL-COA DEHYDROGENASE FADE28"/>
    <property type="match status" value="1"/>
</dbReference>
<dbReference type="Gene3D" id="1.20.140.10">
    <property type="entry name" value="Butyryl-CoA Dehydrogenase, subunit A, domain 3"/>
    <property type="match status" value="1"/>
</dbReference>
<accession>A0A149PDJ8</accession>
<dbReference type="AlphaFoldDB" id="A0A149PDJ8"/>
<feature type="domain" description="Acyl-CoA dehydrogenase/oxidase N-terminal" evidence="8">
    <location>
        <begin position="7"/>
        <end position="117"/>
    </location>
</feature>
<dbReference type="RefSeq" id="WP_062134448.1">
    <property type="nucleotide sequence ID" value="NZ_LRBG01000038.1"/>
</dbReference>
<evidence type="ECO:0000313" key="10">
    <source>
        <dbReference type="Proteomes" id="UP000075613"/>
    </source>
</evidence>
<dbReference type="InterPro" id="IPR037069">
    <property type="entry name" value="AcylCoA_DH/ox_N_sf"/>
</dbReference>
<dbReference type="OrthoDB" id="9770681at2"/>
<dbReference type="InterPro" id="IPR013786">
    <property type="entry name" value="AcylCoA_DH/ox_N"/>
</dbReference>
<comment type="caution">
    <text evidence="9">The sequence shown here is derived from an EMBL/GenBank/DDBJ whole genome shotgun (WGS) entry which is preliminary data.</text>
</comment>
<keyword evidence="10" id="KW-1185">Reference proteome</keyword>
<dbReference type="Pfam" id="PF00441">
    <property type="entry name" value="Acyl-CoA_dh_1"/>
    <property type="match status" value="1"/>
</dbReference>
<feature type="domain" description="Acyl-CoA dehydrogenase/oxidase C-terminal" evidence="6">
    <location>
        <begin position="222"/>
        <end position="361"/>
    </location>
</feature>
<evidence type="ECO:0000256" key="4">
    <source>
        <dbReference type="ARBA" id="ARBA00022827"/>
    </source>
</evidence>
<dbReference type="PANTHER" id="PTHR43884">
    <property type="entry name" value="ACYL-COA DEHYDROGENASE"/>
    <property type="match status" value="1"/>
</dbReference>